<dbReference type="STRING" id="520822.A0A195AUU1"/>
<dbReference type="InterPro" id="IPR024114">
    <property type="entry name" value="Islet_autoAg_Ica1/Ica1-like"/>
</dbReference>
<dbReference type="InterPro" id="IPR010504">
    <property type="entry name" value="AH_dom"/>
</dbReference>
<dbReference type="SMART" id="SM01237">
    <property type="entry name" value="ICA69"/>
    <property type="match status" value="1"/>
</dbReference>
<dbReference type="GO" id="GO:0019904">
    <property type="term" value="F:protein domain specific binding"/>
    <property type="evidence" value="ECO:0007669"/>
    <property type="project" value="InterPro"/>
</dbReference>
<evidence type="ECO:0000313" key="3">
    <source>
        <dbReference type="EMBL" id="KYM75744.1"/>
    </source>
</evidence>
<evidence type="ECO:0000256" key="1">
    <source>
        <dbReference type="SAM" id="MobiDB-lite"/>
    </source>
</evidence>
<dbReference type="PANTHER" id="PTHR10164">
    <property type="entry name" value="ISLET CELL AUTOANTIGEN 1"/>
    <property type="match status" value="1"/>
</dbReference>
<dbReference type="SMART" id="SM01015">
    <property type="entry name" value="Arfaptin"/>
    <property type="match status" value="1"/>
</dbReference>
<dbReference type="PROSITE" id="PS50870">
    <property type="entry name" value="AH"/>
    <property type="match status" value="1"/>
</dbReference>
<protein>
    <submittedName>
        <fullName evidence="3">Islet cell autoantigen 1</fullName>
    </submittedName>
</protein>
<organism evidence="3 4">
    <name type="scientific">Atta colombica</name>
    <dbReference type="NCBI Taxonomy" id="520822"/>
    <lineage>
        <taxon>Eukaryota</taxon>
        <taxon>Metazoa</taxon>
        <taxon>Ecdysozoa</taxon>
        <taxon>Arthropoda</taxon>
        <taxon>Hexapoda</taxon>
        <taxon>Insecta</taxon>
        <taxon>Pterygota</taxon>
        <taxon>Neoptera</taxon>
        <taxon>Endopterygota</taxon>
        <taxon>Hymenoptera</taxon>
        <taxon>Apocrita</taxon>
        <taxon>Aculeata</taxon>
        <taxon>Formicoidea</taxon>
        <taxon>Formicidae</taxon>
        <taxon>Myrmicinae</taxon>
        <taxon>Atta</taxon>
    </lineage>
</organism>
<dbReference type="FunFam" id="1.20.1270.60:FF:000068">
    <property type="entry name" value="Islet cell autoantigen"/>
    <property type="match status" value="1"/>
</dbReference>
<evidence type="ECO:0000259" key="2">
    <source>
        <dbReference type="PROSITE" id="PS50870"/>
    </source>
</evidence>
<dbReference type="GO" id="GO:0051049">
    <property type="term" value="P:regulation of transport"/>
    <property type="evidence" value="ECO:0007669"/>
    <property type="project" value="TreeGrafter"/>
</dbReference>
<dbReference type="SUPFAM" id="SSF103657">
    <property type="entry name" value="BAR/IMD domain-like"/>
    <property type="match status" value="1"/>
</dbReference>
<dbReference type="Proteomes" id="UP000078540">
    <property type="component" value="Unassembled WGS sequence"/>
</dbReference>
<dbReference type="InterPro" id="IPR027267">
    <property type="entry name" value="AH/BAR_dom_sf"/>
</dbReference>
<dbReference type="AlphaFoldDB" id="A0A195AUU1"/>
<evidence type="ECO:0000313" key="4">
    <source>
        <dbReference type="Proteomes" id="UP000078540"/>
    </source>
</evidence>
<accession>A0A195AUU1</accession>
<dbReference type="EMBL" id="KQ976738">
    <property type="protein sequence ID" value="KYM75744.1"/>
    <property type="molecule type" value="Genomic_DNA"/>
</dbReference>
<dbReference type="PANTHER" id="PTHR10164:SF4">
    <property type="entry name" value="GH23156P"/>
    <property type="match status" value="1"/>
</dbReference>
<name>A0A195AUU1_9HYME</name>
<gene>
    <name evidence="3" type="ORF">ALC53_13807</name>
</gene>
<dbReference type="GO" id="GO:0005794">
    <property type="term" value="C:Golgi apparatus"/>
    <property type="evidence" value="ECO:0007669"/>
    <property type="project" value="TreeGrafter"/>
</dbReference>
<dbReference type="InterPro" id="IPR006723">
    <property type="entry name" value="Islet_autoAg_Ica1_C"/>
</dbReference>
<sequence>MTSLHLERTFSLSDASILSLTLSSSIVLFMLKQYDSRAFLAEILSRCCSSSDRYFSASFTILSMSSFDKRPLSLVIVILFSLPVDFSIAETFNMPAKCYQCLLYVCNLPLASISKVTSICGTPLGAGGMPVSSNLPRILLSFDNGVTSSRSRSWTSSDLSPLVWINGFNDAVNLSFIHLGISKSLFHGFESASKQISAELLESGSSDRYLAQEENGMGRFLKDAGKQDKTRAGKMMSAVGKSLSYSGQQRLALRAPLGRLYQEVETFRQRAIEDTLQNVQAMEKARTEYRAALSWMKNISPDLDPDTSKQLEKYKKVQARVKQGKTVFDNLALDCLQKVDLLAAARCNMFSHALVLYQTTLLNFTKKSAQAYSTIANSFKGYQRYDFTVVRELAETSSKLAQETGGDDDLEDKDKLPFFDMDYHDDVEEAQEANSESTSEKNKKDEKLLDIENESKDTLIHLDTGTNSSKNGIVHSTDDTDKSLEEFFGNLILEKDASNNTEQSVNKIEKTNTVFSKSSEEQKSVMDIFEECNTDFNLTDLSPLSSEAQQQQSLNLLASESAALFDEILNDKQQCTNNDWEGISHDTFLPLSILKQSLGDAALGMGQKSNTDDKKKNKTGKQKGNSWLDLFAELDPLANNPMENLSGDSNASA</sequence>
<feature type="domain" description="AH" evidence="2">
    <location>
        <begin position="210"/>
        <end position="377"/>
    </location>
</feature>
<feature type="region of interest" description="Disordered" evidence="1">
    <location>
        <begin position="428"/>
        <end position="447"/>
    </location>
</feature>
<feature type="compositionally biased region" description="Basic and acidic residues" evidence="1">
    <location>
        <begin position="438"/>
        <end position="447"/>
    </location>
</feature>
<dbReference type="Pfam" id="PF06456">
    <property type="entry name" value="Arfaptin"/>
    <property type="match status" value="1"/>
</dbReference>
<feature type="region of interest" description="Disordered" evidence="1">
    <location>
        <begin position="604"/>
        <end position="626"/>
    </location>
</feature>
<proteinExistence type="predicted"/>
<dbReference type="Gene3D" id="1.20.1270.60">
    <property type="entry name" value="Arfaptin homology (AH) domain/BAR domain"/>
    <property type="match status" value="1"/>
</dbReference>
<reference evidence="3 4" key="1">
    <citation type="submission" date="2015-09" db="EMBL/GenBank/DDBJ databases">
        <title>Atta colombica WGS genome.</title>
        <authorList>
            <person name="Nygaard S."/>
            <person name="Hu H."/>
            <person name="Boomsma J."/>
            <person name="Zhang G."/>
        </authorList>
    </citation>
    <scope>NUCLEOTIDE SEQUENCE [LARGE SCALE GENOMIC DNA]</scope>
    <source>
        <strain evidence="3">Treedump-2</strain>
        <tissue evidence="3">Whole body</tissue>
    </source>
</reference>
<keyword evidence="4" id="KW-1185">Reference proteome</keyword>